<dbReference type="GO" id="GO:0000956">
    <property type="term" value="P:nuclear-transcribed mRNA catabolic process"/>
    <property type="evidence" value="ECO:0007669"/>
    <property type="project" value="TreeGrafter"/>
</dbReference>
<evidence type="ECO:0000256" key="3">
    <source>
        <dbReference type="SAM" id="MobiDB-lite"/>
    </source>
</evidence>
<comment type="cofactor">
    <cofactor evidence="2">
        <name>a divalent metal cation</name>
        <dbReference type="ChEBI" id="CHEBI:60240"/>
    </cofactor>
</comment>
<evidence type="ECO:0000313" key="6">
    <source>
        <dbReference type="Proteomes" id="UP001165080"/>
    </source>
</evidence>
<dbReference type="GO" id="GO:0004518">
    <property type="term" value="F:nuclease activity"/>
    <property type="evidence" value="ECO:0007669"/>
    <property type="project" value="UniProtKB-KW"/>
</dbReference>
<keyword evidence="2" id="KW-0540">Nuclease</keyword>
<feature type="domain" description="RAI1-like" evidence="4">
    <location>
        <begin position="30"/>
        <end position="337"/>
    </location>
</feature>
<dbReference type="GO" id="GO:0005634">
    <property type="term" value="C:nucleus"/>
    <property type="evidence" value="ECO:0007669"/>
    <property type="project" value="UniProtKB-SubCell"/>
</dbReference>
<dbReference type="Proteomes" id="UP001165080">
    <property type="component" value="Unassembled WGS sequence"/>
</dbReference>
<keyword evidence="6" id="KW-1185">Reference proteome</keyword>
<keyword evidence="2" id="KW-0694">RNA-binding</keyword>
<keyword evidence="2" id="KW-0547">Nucleotide-binding</keyword>
<protein>
    <recommendedName>
        <fullName evidence="2">Decapping nuclease</fullName>
        <ecNumber evidence="2">3.6.1.-</ecNumber>
    </recommendedName>
</protein>
<dbReference type="PANTHER" id="PTHR12395:SF9">
    <property type="entry name" value="DECAPPING AND EXORIBONUCLEASE PROTEIN"/>
    <property type="match status" value="1"/>
</dbReference>
<evidence type="ECO:0000313" key="5">
    <source>
        <dbReference type="EMBL" id="GLC52969.1"/>
    </source>
</evidence>
<name>A0A9W6BIX0_9CHLO</name>
<dbReference type="EC" id="3.6.1.-" evidence="2"/>
<organism evidence="5 6">
    <name type="scientific">Pleodorina starrii</name>
    <dbReference type="NCBI Taxonomy" id="330485"/>
    <lineage>
        <taxon>Eukaryota</taxon>
        <taxon>Viridiplantae</taxon>
        <taxon>Chlorophyta</taxon>
        <taxon>core chlorophytes</taxon>
        <taxon>Chlorophyceae</taxon>
        <taxon>CS clade</taxon>
        <taxon>Chlamydomonadales</taxon>
        <taxon>Volvocaceae</taxon>
        <taxon>Pleodorina</taxon>
    </lineage>
</organism>
<keyword evidence="2" id="KW-0378">Hydrolase</keyword>
<dbReference type="InterPro" id="IPR039039">
    <property type="entry name" value="RAI1-like_fam"/>
</dbReference>
<proteinExistence type="inferred from homology"/>
<dbReference type="GO" id="GO:0000166">
    <property type="term" value="F:nucleotide binding"/>
    <property type="evidence" value="ECO:0007669"/>
    <property type="project" value="UniProtKB-KW"/>
</dbReference>
<dbReference type="GO" id="GO:0046872">
    <property type="term" value="F:metal ion binding"/>
    <property type="evidence" value="ECO:0007669"/>
    <property type="project" value="UniProtKB-KW"/>
</dbReference>
<gene>
    <name evidence="5" type="primary">PLEST002408</name>
    <name evidence="5" type="ORF">PLESTB_000693900</name>
</gene>
<evidence type="ECO:0000256" key="2">
    <source>
        <dbReference type="RuleBase" id="RU367113"/>
    </source>
</evidence>
<dbReference type="EMBL" id="BRXU01000007">
    <property type="protein sequence ID" value="GLC52969.1"/>
    <property type="molecule type" value="Genomic_DNA"/>
</dbReference>
<feature type="region of interest" description="Disordered" evidence="3">
    <location>
        <begin position="362"/>
        <end position="393"/>
    </location>
</feature>
<dbReference type="GO" id="GO:0005829">
    <property type="term" value="C:cytosol"/>
    <property type="evidence" value="ECO:0007669"/>
    <property type="project" value="TreeGrafter"/>
</dbReference>
<reference evidence="5 6" key="1">
    <citation type="journal article" date="2023" name="Commun. Biol.">
        <title>Reorganization of the ancestral sex-determining regions during the evolution of trioecy in Pleodorina starrii.</title>
        <authorList>
            <person name="Takahashi K."/>
            <person name="Suzuki S."/>
            <person name="Kawai-Toyooka H."/>
            <person name="Yamamoto K."/>
            <person name="Hamaji T."/>
            <person name="Ootsuki R."/>
            <person name="Yamaguchi H."/>
            <person name="Kawachi M."/>
            <person name="Higashiyama T."/>
            <person name="Nozaki H."/>
        </authorList>
    </citation>
    <scope>NUCLEOTIDE SEQUENCE [LARGE SCALE GENOMIC DNA]</scope>
    <source>
        <strain evidence="5 6">NIES-4479</strain>
    </source>
</reference>
<keyword evidence="2" id="KW-0539">Nucleus</keyword>
<dbReference type="AlphaFoldDB" id="A0A9W6BIX0"/>
<dbReference type="PANTHER" id="PTHR12395">
    <property type="entry name" value="DOM-3 RELATED"/>
    <property type="match status" value="1"/>
</dbReference>
<dbReference type="GO" id="GO:0003723">
    <property type="term" value="F:RNA binding"/>
    <property type="evidence" value="ECO:0007669"/>
    <property type="project" value="UniProtKB-KW"/>
</dbReference>
<sequence>MAEQHVFSVETWAKADKASSKQNHVSLSLPEQIFCWTRNTAEQGGEYLYGEATGLRTLDPGHEALRHANLNEGYPAQYVRKDESDDAVPVDTILYGVAYAGVTLGRATVVTFRNNLNKLLLTPLQPADPWVIDAVRFGDTLFLNIVKLPEQRPQGPDQDRFTYYGYKFEALCAGQDPAAPVDSTGEFATMVQVRLGRHRVLMAAEIDAWEPPPEDCEGDESRGEYSGYVELKTYVLPQHPRAEERLYREKYPRWWVQSILAGVPTLVLGGRDRSGILQKVERLPVTRLPALARERGFPFDAARLLRFGDAALDWMAGAAAEAPGEQLRFSYNPDRRAIVAEYLGPGGEGDMPARVEAALAAIQQQQQQLQQQQQEEQQQEQQQSEGGVEEEEI</sequence>
<dbReference type="GO" id="GO:0034353">
    <property type="term" value="F:mRNA 5'-diphosphatase activity"/>
    <property type="evidence" value="ECO:0007669"/>
    <property type="project" value="TreeGrafter"/>
</dbReference>
<dbReference type="Pfam" id="PF08652">
    <property type="entry name" value="RAI1"/>
    <property type="match status" value="1"/>
</dbReference>
<comment type="function">
    <text evidence="2">Decapping enzyme for NAD-capped RNAs: specifically hydrolyzes the nicotinamide adenine dinucleotide (NAD) cap from a subset of RNAs by removing the entire NAD moiety from the 5'-end of an NAD-capped RNA.</text>
</comment>
<evidence type="ECO:0000259" key="4">
    <source>
        <dbReference type="Pfam" id="PF08652"/>
    </source>
</evidence>
<dbReference type="OrthoDB" id="5853397at2759"/>
<dbReference type="InterPro" id="IPR013961">
    <property type="entry name" value="RAI1"/>
</dbReference>
<feature type="compositionally biased region" description="Low complexity" evidence="3">
    <location>
        <begin position="363"/>
        <end position="386"/>
    </location>
</feature>
<comment type="similarity">
    <text evidence="1 2">Belongs to the DXO/Dom3Z family.</text>
</comment>
<evidence type="ECO:0000256" key="1">
    <source>
        <dbReference type="ARBA" id="ARBA00006562"/>
    </source>
</evidence>
<comment type="caution">
    <text evidence="5">The sequence shown here is derived from an EMBL/GenBank/DDBJ whole genome shotgun (WGS) entry which is preliminary data.</text>
</comment>
<dbReference type="GO" id="GO:0110155">
    <property type="term" value="P:NAD-cap decapping"/>
    <property type="evidence" value="ECO:0007669"/>
    <property type="project" value="TreeGrafter"/>
</dbReference>
<accession>A0A9W6BIX0</accession>
<keyword evidence="2" id="KW-0479">Metal-binding</keyword>
<comment type="subcellular location">
    <subcellularLocation>
        <location evidence="2">Nucleus</location>
    </subcellularLocation>
</comment>